<dbReference type="InterPro" id="IPR055093">
    <property type="entry name" value="EPS8_2nd"/>
</dbReference>
<proteinExistence type="inferred from homology"/>
<dbReference type="OrthoDB" id="4680325at2759"/>
<evidence type="ECO:0000313" key="26">
    <source>
        <dbReference type="EMBL" id="TRZ00477.1"/>
    </source>
</evidence>
<dbReference type="SUPFAM" id="SSF50044">
    <property type="entry name" value="SH3-domain"/>
    <property type="match status" value="1"/>
</dbReference>
<evidence type="ECO:0000256" key="15">
    <source>
        <dbReference type="ARBA" id="ARBA00023128"/>
    </source>
</evidence>
<dbReference type="SUPFAM" id="SSF161060">
    <property type="entry name" value="ATP synthase B chain-like"/>
    <property type="match status" value="1"/>
</dbReference>
<dbReference type="PROSITE" id="PS50002">
    <property type="entry name" value="SH3"/>
    <property type="match status" value="1"/>
</dbReference>
<dbReference type="InterPro" id="IPR008688">
    <property type="entry name" value="ATP_synth_Bsub_B/MI25"/>
</dbReference>
<name>A0A553REA1_9TELE</name>
<dbReference type="Gene3D" id="2.30.29.30">
    <property type="entry name" value="Pleckstrin-homology domain (PH domain)/Phosphotyrosine-binding domain (PTB)"/>
    <property type="match status" value="1"/>
</dbReference>
<evidence type="ECO:0000256" key="18">
    <source>
        <dbReference type="ARBA" id="ARBA00032032"/>
    </source>
</evidence>
<comment type="subunit">
    <text evidence="20">Component of the ATP synthase complex composed at least of ATP5F1A/subunit alpha, ATP5F1B/subunit beta, ATP5MC1/subunit c (homooctomer), MT-ATP6/subunit a, MT-ATP8/subunit 8, ATP5ME/subunit e, ATP5MF/subunit f, ATP5MG/subunit g, ATP5MK/subunit k, ATP5MJ/subunit j, ATP5F1C/subunit gamma, ATP5F1D/subunit delta, ATP5F1E/subunit epsilon, ATP5PF/subunit F6, ATP5PB/subunit b, ATP5PD/subunit d, ATP5PO/subunit OSCP. ATP synthase complex consists of a soluble F(1) head domain (subunits alpha(3) and beta(3)) - the catalytic core - and a membrane F(0) domain - the membrane proton channel (subunits c, a, 8, e, f, g, k and j). These two domains are linked by a central stalk (subunits gamma, delta, and epsilon) rotating inside the F1 region and a stationary peripheral stalk (subunits F6, b, d, and OSCP).</text>
</comment>
<feature type="compositionally biased region" description="Basic and acidic residues" evidence="24">
    <location>
        <begin position="462"/>
        <end position="496"/>
    </location>
</feature>
<dbReference type="GO" id="GO:0035023">
    <property type="term" value="P:regulation of Rho protein signal transduction"/>
    <property type="evidence" value="ECO:0007669"/>
    <property type="project" value="TreeGrafter"/>
</dbReference>
<dbReference type="SUPFAM" id="SSF47769">
    <property type="entry name" value="SAM/Pointed domain"/>
    <property type="match status" value="1"/>
</dbReference>
<dbReference type="Gene3D" id="2.30.30.40">
    <property type="entry name" value="SH3 Domains"/>
    <property type="match status" value="1"/>
</dbReference>
<evidence type="ECO:0000256" key="9">
    <source>
        <dbReference type="ARBA" id="ARBA00022553"/>
    </source>
</evidence>
<evidence type="ECO:0000256" key="19">
    <source>
        <dbReference type="ARBA" id="ARBA00055529"/>
    </source>
</evidence>
<dbReference type="PANTHER" id="PTHR12287:SF22">
    <property type="entry name" value="EPIDERMAL GROWTH FACTOR RECEPTOR KINASE SUBSTRATE 8-LIKE PROTEIN 3"/>
    <property type="match status" value="1"/>
</dbReference>
<evidence type="ECO:0000256" key="24">
    <source>
        <dbReference type="SAM" id="MobiDB-lite"/>
    </source>
</evidence>
<gene>
    <name evidence="26" type="ORF">DNTS_004553</name>
</gene>
<dbReference type="Pfam" id="PF08416">
    <property type="entry name" value="PTB"/>
    <property type="match status" value="1"/>
</dbReference>
<evidence type="ECO:0000256" key="1">
    <source>
        <dbReference type="ARBA" id="ARBA00004273"/>
    </source>
</evidence>
<evidence type="ECO:0000256" key="5">
    <source>
        <dbReference type="ARBA" id="ARBA00022443"/>
    </source>
</evidence>
<evidence type="ECO:0000256" key="12">
    <source>
        <dbReference type="ARBA" id="ARBA00022946"/>
    </source>
</evidence>
<evidence type="ECO:0000256" key="20">
    <source>
        <dbReference type="ARBA" id="ARBA00064647"/>
    </source>
</evidence>
<keyword evidence="14" id="KW-0406">Ion transport</keyword>
<dbReference type="InterPro" id="IPR033928">
    <property type="entry name" value="EPS8_PTB"/>
</dbReference>
<dbReference type="Proteomes" id="UP000316079">
    <property type="component" value="Unassembled WGS sequence"/>
</dbReference>
<evidence type="ECO:0000256" key="6">
    <source>
        <dbReference type="ARBA" id="ARBA00022448"/>
    </source>
</evidence>
<dbReference type="GO" id="GO:1900029">
    <property type="term" value="P:positive regulation of ruffle assembly"/>
    <property type="evidence" value="ECO:0007669"/>
    <property type="project" value="TreeGrafter"/>
</dbReference>
<comment type="caution">
    <text evidence="26">The sequence shown here is derived from an EMBL/GenBank/DDBJ whole genome shotgun (WGS) entry which is preliminary data.</text>
</comment>
<dbReference type="FunFam" id="1.20.5.2210:FF:000001">
    <property type="entry name" value="ATP synthase F(0) complex subunit B1, mitochondrial"/>
    <property type="match status" value="1"/>
</dbReference>
<dbReference type="InterPro" id="IPR001452">
    <property type="entry name" value="SH3_domain"/>
</dbReference>
<evidence type="ECO:0000256" key="11">
    <source>
        <dbReference type="ARBA" id="ARBA00022792"/>
    </source>
</evidence>
<keyword evidence="15" id="KW-0496">Mitochondrion</keyword>
<evidence type="ECO:0000256" key="8">
    <source>
        <dbReference type="ARBA" id="ARBA00022547"/>
    </source>
</evidence>
<evidence type="ECO:0000256" key="13">
    <source>
        <dbReference type="ARBA" id="ARBA00022990"/>
    </source>
</evidence>
<feature type="region of interest" description="Disordered" evidence="24">
    <location>
        <begin position="437"/>
        <end position="496"/>
    </location>
</feature>
<dbReference type="InterPro" id="IPR036028">
    <property type="entry name" value="SH3-like_dom_sf"/>
</dbReference>
<evidence type="ECO:0000313" key="27">
    <source>
        <dbReference type="Proteomes" id="UP000316079"/>
    </source>
</evidence>
<dbReference type="Pfam" id="PF22975">
    <property type="entry name" value="EPS8_2nd"/>
    <property type="match status" value="1"/>
</dbReference>
<keyword evidence="9" id="KW-0597">Phosphoprotein</keyword>
<dbReference type="GO" id="GO:0007266">
    <property type="term" value="P:Rho protein signal transduction"/>
    <property type="evidence" value="ECO:0007669"/>
    <property type="project" value="TreeGrafter"/>
</dbReference>
<keyword evidence="5 23" id="KW-0728">SH3 domain</keyword>
<dbReference type="SMART" id="SM00326">
    <property type="entry name" value="SH3"/>
    <property type="match status" value="1"/>
</dbReference>
<keyword evidence="11" id="KW-0999">Mitochondrion inner membrane</keyword>
<evidence type="ECO:0000256" key="3">
    <source>
        <dbReference type="ARBA" id="ARBA00006197"/>
    </source>
</evidence>
<dbReference type="InterPro" id="IPR013761">
    <property type="entry name" value="SAM/pointed_sf"/>
</dbReference>
<dbReference type="Pfam" id="PF18016">
    <property type="entry name" value="SAM_3"/>
    <property type="match status" value="1"/>
</dbReference>
<keyword evidence="16" id="KW-0472">Membrane</keyword>
<dbReference type="InterPro" id="IPR035462">
    <property type="entry name" value="Eps8_SH3"/>
</dbReference>
<keyword evidence="6" id="KW-0813">Transport</keyword>
<dbReference type="STRING" id="623744.A0A553REA1"/>
<dbReference type="InterPro" id="IPR041418">
    <property type="entry name" value="SAM_3"/>
</dbReference>
<organism evidence="26 27">
    <name type="scientific">Danionella cerebrum</name>
    <dbReference type="NCBI Taxonomy" id="2873325"/>
    <lineage>
        <taxon>Eukaryota</taxon>
        <taxon>Metazoa</taxon>
        <taxon>Chordata</taxon>
        <taxon>Craniata</taxon>
        <taxon>Vertebrata</taxon>
        <taxon>Euteleostomi</taxon>
        <taxon>Actinopterygii</taxon>
        <taxon>Neopterygii</taxon>
        <taxon>Teleostei</taxon>
        <taxon>Ostariophysi</taxon>
        <taxon>Cypriniformes</taxon>
        <taxon>Danionidae</taxon>
        <taxon>Danioninae</taxon>
        <taxon>Danionella</taxon>
    </lineage>
</organism>
<sequence>MLSRMVFVAGNNLKNCSPIGACLVQAPRSFHQSSQKLAPLPPMPETSGKVRYGLVPEEFFTLLYPKTGVTGPYMFLGGLSLFLLSKEYYIINHETVAGLSILAVIVYIIKKYGADVAAFADKINEDKIAWIEKVKNHSIDFHSSCIEDEKKEQWRATGMHMLFDAKRNNVAMLLDINHRERLQMVTNEVKKRLDYQVALKNMKHRLEREHMINWVEKNVIKSISPEQEKESIAKCIADLKILAKNSRATAAVGYSPEPTPQGSAMSRPSAKSIYMQRKEYAESLSRQEHFQYRVEHLFTCVLDGREVSSIEDCVMRLKNMDSKGKVWAQDMIIQVKANQLQLCDIETKEVLESVHLDSIRKTKVALDSCVYDSILIISVQEPNQRHPRAFLFQCEEDGAQEVASNLERAMQQGDMSLPTKEPQMDIRSHLESIIGQGYPGSVKRPIQQSPPPPEYPAPQLNSHEDYDDRMPFPRDELPSRPVQREHTPPPVNDVDRDSEIFNHVAADIETFTYKIISALPKDDGSNKKKKKNPSQKPVPNIPPVDEFVSCLQKIKYGFNLLGKLEGHLNNPPVSDIVHSLFSSVVFLKSHYAPGIPSSVLCPLLTEKALQLLARVVTPEEGKLWSSLGDSWNIPRSKWPNGDQIPSYYPEFYDGWQPVVSQSPGVNRQLSRANSERFPPTNPRPKPPEQDNRPRSSSPPMRSADPSLYMRVIYEFMARNSQELSVMKGDLVEVIDKSGQWWKVKNSRNEDGYVPQNVLEPANEQRQMQQNLRGPPTLDLKSRPEDVKAWLQYKGFSKTTIQTFGVFNGSVLLGMKRDDFRAISPEEGARVFFQLQSVRSTVALAGEAELNRFGGR</sequence>
<accession>A0A553REA1</accession>
<evidence type="ECO:0000256" key="14">
    <source>
        <dbReference type="ARBA" id="ARBA00023065"/>
    </source>
</evidence>
<dbReference type="Gene3D" id="1.20.5.2210">
    <property type="match status" value="1"/>
</dbReference>
<dbReference type="EMBL" id="SRMA01024405">
    <property type="protein sequence ID" value="TRZ00477.1"/>
    <property type="molecule type" value="Genomic_DNA"/>
</dbReference>
<evidence type="ECO:0000256" key="23">
    <source>
        <dbReference type="PROSITE-ProRule" id="PRU00192"/>
    </source>
</evidence>
<keyword evidence="8" id="KW-0138">CF(0)</keyword>
<keyword evidence="7" id="KW-0963">Cytoplasm</keyword>
<feature type="region of interest" description="Disordered" evidence="24">
    <location>
        <begin position="663"/>
        <end position="703"/>
    </location>
</feature>
<comment type="function">
    <text evidence="19">Subunit b, of the mitochondrial membrane ATP synthase complex (F(1)F(0) ATP synthase or Complex V) that produces ATP from ADP in the presence of a proton gradient across the membrane which is generated by electron transport complexes of the respiratory chain. ATP synthase complex consist of a soluble F(1) head domain - the catalytic core - and a membrane F(1) domain - the membrane proton channel. These two domains are linked by a central stalk rotating inside the F(1) region and a stationary peripheral stalk. During catalysis, ATP synthesis in the catalytic domain of F(1) is coupled via a rotary mechanism of the central stalk subunits to proton translocation. In vivo, can only synthesize ATP although its ATP hydrolase activity can be activated artificially in vitro. Part of the complex F(0) domain. Part of the complex F(0) domain and the peripheric stalk, which acts as a stator to hold the catalytic alpha(3)beta(3) subcomplex and subunit a/ATP6 static relative to the rotary elements.</text>
</comment>
<dbReference type="InterPro" id="IPR039801">
    <property type="entry name" value="EPS8-like"/>
</dbReference>
<feature type="domain" description="SH3" evidence="25">
    <location>
        <begin position="704"/>
        <end position="763"/>
    </location>
</feature>
<dbReference type="PANTHER" id="PTHR12287">
    <property type="entry name" value="EPIDERMAL GROWTH FACTOR RECEPTOR KINASE SUBSTRATE EPS8-RELATED PROTEIN"/>
    <property type="match status" value="1"/>
</dbReference>
<dbReference type="GO" id="GO:0015078">
    <property type="term" value="F:proton transmembrane transporter activity"/>
    <property type="evidence" value="ECO:0007669"/>
    <property type="project" value="InterPro"/>
</dbReference>
<dbReference type="GO" id="GO:0032587">
    <property type="term" value="C:ruffle membrane"/>
    <property type="evidence" value="ECO:0007669"/>
    <property type="project" value="TreeGrafter"/>
</dbReference>
<evidence type="ECO:0000256" key="10">
    <source>
        <dbReference type="ARBA" id="ARBA00022781"/>
    </source>
</evidence>
<dbReference type="GO" id="GO:0003779">
    <property type="term" value="F:actin binding"/>
    <property type="evidence" value="ECO:0007669"/>
    <property type="project" value="TreeGrafter"/>
</dbReference>
<comment type="similarity">
    <text evidence="4">Belongs to the eukaryotic ATPase B chain family.</text>
</comment>
<dbReference type="CDD" id="cd01210">
    <property type="entry name" value="PTB_EPS8"/>
    <property type="match status" value="1"/>
</dbReference>
<dbReference type="AlphaFoldDB" id="A0A553REA1"/>
<dbReference type="Pfam" id="PF05405">
    <property type="entry name" value="Mt_ATP-synt_B"/>
    <property type="match status" value="1"/>
</dbReference>
<evidence type="ECO:0000256" key="22">
    <source>
        <dbReference type="ARBA" id="ARBA00076187"/>
    </source>
</evidence>
<evidence type="ECO:0000259" key="25">
    <source>
        <dbReference type="PROSITE" id="PS50002"/>
    </source>
</evidence>
<keyword evidence="12" id="KW-0809">Transit peptide</keyword>
<evidence type="ECO:0000256" key="16">
    <source>
        <dbReference type="ARBA" id="ARBA00023136"/>
    </source>
</evidence>
<dbReference type="GO" id="GO:0005743">
    <property type="term" value="C:mitochondrial inner membrane"/>
    <property type="evidence" value="ECO:0007669"/>
    <property type="project" value="UniProtKB-SubCell"/>
</dbReference>
<dbReference type="GO" id="GO:0031982">
    <property type="term" value="C:vesicle"/>
    <property type="evidence" value="ECO:0007669"/>
    <property type="project" value="TreeGrafter"/>
</dbReference>
<dbReference type="GO" id="GO:0045259">
    <property type="term" value="C:proton-transporting ATP synthase complex"/>
    <property type="evidence" value="ECO:0007669"/>
    <property type="project" value="UniProtKB-KW"/>
</dbReference>
<evidence type="ECO:0000256" key="7">
    <source>
        <dbReference type="ARBA" id="ARBA00022490"/>
    </source>
</evidence>
<reference evidence="26 27" key="1">
    <citation type="journal article" date="2019" name="Sci. Data">
        <title>Hybrid genome assembly and annotation of Danionella translucida.</title>
        <authorList>
            <person name="Kadobianskyi M."/>
            <person name="Schulze L."/>
            <person name="Schuelke M."/>
            <person name="Judkewitz B."/>
        </authorList>
    </citation>
    <scope>NUCLEOTIDE SEQUENCE [LARGE SCALE GENOMIC DNA]</scope>
    <source>
        <strain evidence="26 27">Bolton</strain>
    </source>
</reference>
<comment type="similarity">
    <text evidence="3">Belongs to the EPS8 family.</text>
</comment>
<evidence type="ECO:0000256" key="21">
    <source>
        <dbReference type="ARBA" id="ARBA00072868"/>
    </source>
</evidence>
<keyword evidence="10" id="KW-0375">Hydrogen ion transport</keyword>
<dbReference type="Gene3D" id="1.10.150.50">
    <property type="entry name" value="Transcription Factor, Ets-1"/>
    <property type="match status" value="1"/>
</dbReference>
<keyword evidence="27" id="KW-1185">Reference proteome</keyword>
<feature type="compositionally biased region" description="Low complexity" evidence="24">
    <location>
        <begin position="694"/>
        <end position="703"/>
    </location>
</feature>
<dbReference type="InterPro" id="IPR011993">
    <property type="entry name" value="PH-like_dom_sf"/>
</dbReference>
<dbReference type="SUPFAM" id="SSF50729">
    <property type="entry name" value="PH domain-like"/>
    <property type="match status" value="1"/>
</dbReference>
<protein>
    <recommendedName>
        <fullName evidence="21">ATP synthase peripheral stalk subunit b, mitochondrial</fullName>
    </recommendedName>
    <alternativeName>
        <fullName evidence="22">ATP synthase F(0) complex subunit B1, mitochondrial</fullName>
    </alternativeName>
    <alternativeName>
        <fullName evidence="18">ATP synthase peripheral stalk-membrane subunit b</fullName>
    </alternativeName>
    <alternativeName>
        <fullName evidence="17">ATP synthase subunit b</fullName>
    </alternativeName>
</protein>
<evidence type="ECO:0000256" key="4">
    <source>
        <dbReference type="ARBA" id="ARBA00007479"/>
    </source>
</evidence>
<comment type="subcellular location">
    <subcellularLocation>
        <location evidence="2">Cytoplasm</location>
    </subcellularLocation>
    <subcellularLocation>
        <location evidence="1">Mitochondrion inner membrane</location>
    </subcellularLocation>
</comment>
<keyword evidence="13" id="KW-0007">Acetylation</keyword>
<dbReference type="Pfam" id="PF00018">
    <property type="entry name" value="SH3_1"/>
    <property type="match status" value="1"/>
</dbReference>
<dbReference type="GO" id="GO:0015986">
    <property type="term" value="P:proton motive force-driven ATP synthesis"/>
    <property type="evidence" value="ECO:0007669"/>
    <property type="project" value="InterPro"/>
</dbReference>
<dbReference type="FunFam" id="2.30.29.30:FF:000293">
    <property type="entry name" value="EPS8 like 3"/>
    <property type="match status" value="1"/>
</dbReference>
<feature type="compositionally biased region" description="Polar residues" evidence="24">
    <location>
        <begin position="663"/>
        <end position="672"/>
    </location>
</feature>
<evidence type="ECO:0000256" key="2">
    <source>
        <dbReference type="ARBA" id="ARBA00004496"/>
    </source>
</evidence>
<feature type="region of interest" description="Disordered" evidence="24">
    <location>
        <begin position="522"/>
        <end position="541"/>
    </location>
</feature>
<evidence type="ECO:0000256" key="17">
    <source>
        <dbReference type="ARBA" id="ARBA00031626"/>
    </source>
</evidence>
<dbReference type="InterPro" id="IPR013625">
    <property type="entry name" value="PTB"/>
</dbReference>
<dbReference type="CDD" id="cd11764">
    <property type="entry name" value="SH3_Eps8"/>
    <property type="match status" value="1"/>
</dbReference>